<feature type="transmembrane region" description="Helical" evidence="7">
    <location>
        <begin position="134"/>
        <end position="155"/>
    </location>
</feature>
<keyword evidence="3" id="KW-1003">Cell membrane</keyword>
<feature type="transmembrane region" description="Helical" evidence="7">
    <location>
        <begin position="60"/>
        <end position="82"/>
    </location>
</feature>
<comment type="similarity">
    <text evidence="2">Belongs to the SLC34A transporter family.</text>
</comment>
<evidence type="ECO:0000256" key="3">
    <source>
        <dbReference type="ARBA" id="ARBA00022475"/>
    </source>
</evidence>
<name>A0A7M7P4T3_STRPU</name>
<dbReference type="KEGG" id="spu:115926017"/>
<evidence type="ECO:0000256" key="7">
    <source>
        <dbReference type="SAM" id="Phobius"/>
    </source>
</evidence>
<dbReference type="AlphaFoldDB" id="A0A7M7P4T3"/>
<accession>A0A7M7P4T3</accession>
<keyword evidence="5 7" id="KW-1133">Transmembrane helix</keyword>
<dbReference type="Proteomes" id="UP000007110">
    <property type="component" value="Unassembled WGS sequence"/>
</dbReference>
<dbReference type="InParanoid" id="A0A7M7P4T3"/>
<keyword evidence="9" id="KW-1185">Reference proteome</keyword>
<organism evidence="8 9">
    <name type="scientific">Strongylocentrotus purpuratus</name>
    <name type="common">Purple sea urchin</name>
    <dbReference type="NCBI Taxonomy" id="7668"/>
    <lineage>
        <taxon>Eukaryota</taxon>
        <taxon>Metazoa</taxon>
        <taxon>Echinodermata</taxon>
        <taxon>Eleutherozoa</taxon>
        <taxon>Echinozoa</taxon>
        <taxon>Echinoidea</taxon>
        <taxon>Euechinoidea</taxon>
        <taxon>Echinacea</taxon>
        <taxon>Camarodonta</taxon>
        <taxon>Echinidea</taxon>
        <taxon>Strongylocentrotidae</taxon>
        <taxon>Strongylocentrotus</taxon>
    </lineage>
</organism>
<feature type="transmembrane region" description="Helical" evidence="7">
    <location>
        <begin position="435"/>
        <end position="453"/>
    </location>
</feature>
<dbReference type="GO" id="GO:0005436">
    <property type="term" value="F:sodium:phosphate symporter activity"/>
    <property type="evidence" value="ECO:0007669"/>
    <property type="project" value="InterPro"/>
</dbReference>
<dbReference type="GO" id="GO:0044341">
    <property type="term" value="P:sodium-dependent phosphate transport"/>
    <property type="evidence" value="ECO:0007669"/>
    <property type="project" value="InterPro"/>
</dbReference>
<dbReference type="GO" id="GO:0016324">
    <property type="term" value="C:apical plasma membrane"/>
    <property type="evidence" value="ECO:0007669"/>
    <property type="project" value="UniProtKB-SubCell"/>
</dbReference>
<dbReference type="PANTHER" id="PTHR10010">
    <property type="entry name" value="SOLUTE CARRIER FAMILY 34 SODIUM PHOSPHATE , MEMBER 2-RELATED"/>
    <property type="match status" value="1"/>
</dbReference>
<dbReference type="PANTHER" id="PTHR10010:SF46">
    <property type="entry name" value="SODIUM-DEPENDENT PHOSPHATE TRANSPORT PROTEIN 2B"/>
    <property type="match status" value="1"/>
</dbReference>
<evidence type="ECO:0000256" key="6">
    <source>
        <dbReference type="ARBA" id="ARBA00023136"/>
    </source>
</evidence>
<feature type="transmembrane region" description="Helical" evidence="7">
    <location>
        <begin position="331"/>
        <end position="354"/>
    </location>
</feature>
<reference evidence="9" key="1">
    <citation type="submission" date="2015-02" db="EMBL/GenBank/DDBJ databases">
        <title>Genome sequencing for Strongylocentrotus purpuratus.</title>
        <authorList>
            <person name="Murali S."/>
            <person name="Liu Y."/>
            <person name="Vee V."/>
            <person name="English A."/>
            <person name="Wang M."/>
            <person name="Skinner E."/>
            <person name="Han Y."/>
            <person name="Muzny D.M."/>
            <person name="Worley K.C."/>
            <person name="Gibbs R.A."/>
        </authorList>
    </citation>
    <scope>NUCLEOTIDE SEQUENCE</scope>
</reference>
<protein>
    <submittedName>
        <fullName evidence="8">Uncharacterized protein</fullName>
    </submittedName>
</protein>
<dbReference type="RefSeq" id="XP_030846130.1">
    <property type="nucleotide sequence ID" value="XM_030990270.1"/>
</dbReference>
<feature type="transmembrane region" description="Helical" evidence="7">
    <location>
        <begin position="460"/>
        <end position="479"/>
    </location>
</feature>
<feature type="transmembrane region" description="Helical" evidence="7">
    <location>
        <begin position="102"/>
        <end position="122"/>
    </location>
</feature>
<evidence type="ECO:0000256" key="4">
    <source>
        <dbReference type="ARBA" id="ARBA00022692"/>
    </source>
</evidence>
<dbReference type="GeneID" id="115926017"/>
<evidence type="ECO:0000313" key="9">
    <source>
        <dbReference type="Proteomes" id="UP000007110"/>
    </source>
</evidence>
<dbReference type="OMA" id="NWTITEN"/>
<evidence type="ECO:0000256" key="2">
    <source>
        <dbReference type="ARBA" id="ARBA00005808"/>
    </source>
</evidence>
<comment type="subcellular location">
    <subcellularLocation>
        <location evidence="1">Apical cell membrane</location>
        <topology evidence="1">Multi-pass membrane protein</topology>
    </subcellularLocation>
</comment>
<feature type="transmembrane region" description="Helical" evidence="7">
    <location>
        <begin position="286"/>
        <end position="311"/>
    </location>
</feature>
<feature type="transmembrane region" description="Helical" evidence="7">
    <location>
        <begin position="405"/>
        <end position="423"/>
    </location>
</feature>
<dbReference type="NCBIfam" id="TIGR01013">
    <property type="entry name" value="2a58"/>
    <property type="match status" value="1"/>
</dbReference>
<evidence type="ECO:0000256" key="1">
    <source>
        <dbReference type="ARBA" id="ARBA00004424"/>
    </source>
</evidence>
<reference evidence="8" key="2">
    <citation type="submission" date="2021-01" db="UniProtKB">
        <authorList>
            <consortium name="EnsemblMetazoa"/>
        </authorList>
    </citation>
    <scope>IDENTIFICATION</scope>
</reference>
<evidence type="ECO:0000256" key="5">
    <source>
        <dbReference type="ARBA" id="ARBA00022989"/>
    </source>
</evidence>
<dbReference type="Pfam" id="PF02690">
    <property type="entry name" value="Na_Pi_cotrans"/>
    <property type="match status" value="1"/>
</dbReference>
<sequence>MIRSRSSSQSFISVQVEEPADAGTGIRPNRLTSISRAAVRARKYSTSIKKRVQLTTKGKMYRVLVEWIGKPIAILILLYFFICSLDLMSSAFRLLGVLQVEPAIFIVMGANIGTSVTNTIVSGPVRQPKRVRRAFGAATIHDMFNWLAVICLLPLECATKYLYHFTQAIVDGLNVTTTEGSKVELLRVLTKPFAKKIIDIDSKVVAKIALGTIDPSEAKLLKEWCKKEKIAVLANTTMPPPTAAATAGVAGFTENPGMVTEYIEVGVERCSYLFANTGLSERGVGAILLILTLILLCTCLLLMVKLLNSILKGRMASVIKRVINADFPHPFGWLSGYLAILVGAGVTFLVQSSSVFTSALTPLVGLGVITLDRVYPMTLGSNIGTTATSLLAAMASSGDKLKNSIQIALCHLFFNISGILIWYPALGNTTAKYRWFAIFYLIIMFFLLPLFVFGMSLISIWLLLAIGLPVLLLLISSSSSTSCSTRNPRFSQEAPYLGLSAPMDALLGTLRPSYHQNPPYPDPMLS</sequence>
<dbReference type="InterPro" id="IPR003841">
    <property type="entry name" value="Na/Pi_transpt"/>
</dbReference>
<evidence type="ECO:0000313" key="8">
    <source>
        <dbReference type="EnsemblMetazoa" id="XP_030846130"/>
    </source>
</evidence>
<dbReference type="OrthoDB" id="76259at2759"/>
<dbReference type="EnsemblMetazoa" id="XM_030990270">
    <property type="protein sequence ID" value="XP_030846130"/>
    <property type="gene ID" value="LOC115926017"/>
</dbReference>
<proteinExistence type="inferred from homology"/>
<keyword evidence="6 7" id="KW-0472">Membrane</keyword>
<keyword evidence="4 7" id="KW-0812">Transmembrane</keyword>